<feature type="transmembrane region" description="Helical" evidence="8">
    <location>
        <begin position="1306"/>
        <end position="1333"/>
    </location>
</feature>
<dbReference type="SUPFAM" id="SSF82866">
    <property type="entry name" value="Multidrug efflux transporter AcrB transmembrane domain"/>
    <property type="match status" value="2"/>
</dbReference>
<keyword evidence="3" id="KW-1003">Cell membrane</keyword>
<dbReference type="InterPro" id="IPR004869">
    <property type="entry name" value="MMPL_dom"/>
</dbReference>
<feature type="domain" description="Membrane transport protein MMPL" evidence="9">
    <location>
        <begin position="1050"/>
        <end position="1335"/>
    </location>
</feature>
<dbReference type="NCBIfam" id="TIGR03057">
    <property type="entry name" value="xxxLxxG_by_4"/>
    <property type="match status" value="7"/>
</dbReference>
<gene>
    <name evidence="10" type="ORF">FC19_GL002198</name>
</gene>
<evidence type="ECO:0000256" key="1">
    <source>
        <dbReference type="ARBA" id="ARBA00004651"/>
    </source>
</evidence>
<name>A0A0R2CUI6_9LACO</name>
<evidence type="ECO:0000256" key="6">
    <source>
        <dbReference type="ARBA" id="ARBA00023136"/>
    </source>
</evidence>
<keyword evidence="4 8" id="KW-0812">Transmembrane</keyword>
<dbReference type="Gene3D" id="1.10.287.950">
    <property type="entry name" value="Methyl-accepting chemotaxis protein"/>
    <property type="match status" value="2"/>
</dbReference>
<feature type="transmembrane region" description="Helical" evidence="8">
    <location>
        <begin position="179"/>
        <end position="195"/>
    </location>
</feature>
<evidence type="ECO:0000256" key="8">
    <source>
        <dbReference type="SAM" id="Phobius"/>
    </source>
</evidence>
<evidence type="ECO:0000256" key="2">
    <source>
        <dbReference type="ARBA" id="ARBA00010157"/>
    </source>
</evidence>
<feature type="transmembrane region" description="Helical" evidence="8">
    <location>
        <begin position="235"/>
        <end position="254"/>
    </location>
</feature>
<dbReference type="PANTHER" id="PTHR33406">
    <property type="entry name" value="MEMBRANE PROTEIN MJ1562-RELATED"/>
    <property type="match status" value="1"/>
</dbReference>
<keyword evidence="6 8" id="KW-0472">Membrane</keyword>
<feature type="compositionally biased region" description="Polar residues" evidence="7">
    <location>
        <begin position="499"/>
        <end position="510"/>
    </location>
</feature>
<keyword evidence="11" id="KW-1185">Reference proteome</keyword>
<evidence type="ECO:0000313" key="10">
    <source>
        <dbReference type="EMBL" id="KRM95104.1"/>
    </source>
</evidence>
<proteinExistence type="inferred from homology"/>
<comment type="similarity">
    <text evidence="2">Belongs to the resistance-nodulation-cell division (RND) (TC 2.A.6) family. MmpL subfamily.</text>
</comment>
<feature type="transmembrane region" description="Helical" evidence="8">
    <location>
        <begin position="310"/>
        <end position="338"/>
    </location>
</feature>
<feature type="domain" description="Membrane transport protein MMPL" evidence="9">
    <location>
        <begin position="44"/>
        <end position="364"/>
    </location>
</feature>
<evidence type="ECO:0000259" key="9">
    <source>
        <dbReference type="Pfam" id="PF03176"/>
    </source>
</evidence>
<feature type="transmembrane region" description="Helical" evidence="8">
    <location>
        <begin position="202"/>
        <end position="223"/>
    </location>
</feature>
<protein>
    <submittedName>
        <fullName evidence="10">Transport protein</fullName>
    </submittedName>
</protein>
<dbReference type="PANTHER" id="PTHR33406:SF6">
    <property type="entry name" value="MEMBRANE PROTEIN YDGH-RELATED"/>
    <property type="match status" value="1"/>
</dbReference>
<dbReference type="Gene3D" id="1.10.287.1490">
    <property type="match status" value="1"/>
</dbReference>
<evidence type="ECO:0000256" key="7">
    <source>
        <dbReference type="SAM" id="MobiDB-lite"/>
    </source>
</evidence>
<dbReference type="GO" id="GO:0005886">
    <property type="term" value="C:plasma membrane"/>
    <property type="evidence" value="ECO:0007669"/>
    <property type="project" value="UniProtKB-SubCell"/>
</dbReference>
<feature type="transmembrane region" description="Helical" evidence="8">
    <location>
        <begin position="1203"/>
        <end position="1227"/>
    </location>
</feature>
<feature type="region of interest" description="Disordered" evidence="7">
    <location>
        <begin position="496"/>
        <end position="535"/>
    </location>
</feature>
<feature type="transmembrane region" description="Helical" evidence="8">
    <location>
        <begin position="282"/>
        <end position="304"/>
    </location>
</feature>
<comment type="subcellular location">
    <subcellularLocation>
        <location evidence="1">Cell membrane</location>
        <topology evidence="1">Multi-pass membrane protein</topology>
    </subcellularLocation>
</comment>
<dbReference type="STRING" id="1423725.FC19_GL002198"/>
<evidence type="ECO:0000256" key="3">
    <source>
        <dbReference type="ARBA" id="ARBA00022475"/>
    </source>
</evidence>
<feature type="compositionally biased region" description="Low complexity" evidence="7">
    <location>
        <begin position="525"/>
        <end position="535"/>
    </location>
</feature>
<feature type="transmembrane region" description="Helical" evidence="8">
    <location>
        <begin position="1279"/>
        <end position="1300"/>
    </location>
</feature>
<reference evidence="10 11" key="1">
    <citation type="journal article" date="2015" name="Genome Announc.">
        <title>Expanding the biotechnology potential of lactobacilli through comparative genomics of 213 strains and associated genera.</title>
        <authorList>
            <person name="Sun Z."/>
            <person name="Harris H.M."/>
            <person name="McCann A."/>
            <person name="Guo C."/>
            <person name="Argimon S."/>
            <person name="Zhang W."/>
            <person name="Yang X."/>
            <person name="Jeffery I.B."/>
            <person name="Cooney J.C."/>
            <person name="Kagawa T.F."/>
            <person name="Liu W."/>
            <person name="Song Y."/>
            <person name="Salvetti E."/>
            <person name="Wrobel A."/>
            <person name="Rasinkangas P."/>
            <person name="Parkhill J."/>
            <person name="Rea M.C."/>
            <person name="O'Sullivan O."/>
            <person name="Ritari J."/>
            <person name="Douillard F.P."/>
            <person name="Paul Ross R."/>
            <person name="Yang R."/>
            <person name="Briner A.E."/>
            <person name="Felis G.E."/>
            <person name="de Vos W.M."/>
            <person name="Barrangou R."/>
            <person name="Klaenhammer T.R."/>
            <person name="Caufield P.W."/>
            <person name="Cui Y."/>
            <person name="Zhang H."/>
            <person name="O'Toole P.W."/>
        </authorList>
    </citation>
    <scope>NUCLEOTIDE SEQUENCE [LARGE SCALE GENOMIC DNA]</scope>
    <source>
        <strain evidence="10 11">DSM 21051</strain>
    </source>
</reference>
<dbReference type="RefSeq" id="WP_057876813.1">
    <property type="nucleotide sequence ID" value="NZ_AYZD01000033.1"/>
</dbReference>
<dbReference type="InterPro" id="IPR050545">
    <property type="entry name" value="Mycobact_MmpL"/>
</dbReference>
<evidence type="ECO:0000256" key="5">
    <source>
        <dbReference type="ARBA" id="ARBA00022989"/>
    </source>
</evidence>
<comment type="caution">
    <text evidence="10">The sequence shown here is derived from an EMBL/GenBank/DDBJ whole genome shotgun (WGS) entry which is preliminary data.</text>
</comment>
<dbReference type="Proteomes" id="UP000051015">
    <property type="component" value="Unassembled WGS sequence"/>
</dbReference>
<feature type="transmembrane region" description="Helical" evidence="8">
    <location>
        <begin position="1177"/>
        <end position="1196"/>
    </location>
</feature>
<dbReference type="Gene3D" id="1.20.1640.10">
    <property type="entry name" value="Multidrug efflux transporter AcrB transmembrane domain"/>
    <property type="match status" value="2"/>
</dbReference>
<feature type="transmembrane region" description="Helical" evidence="8">
    <location>
        <begin position="1239"/>
        <end position="1258"/>
    </location>
</feature>
<evidence type="ECO:0000313" key="11">
    <source>
        <dbReference type="Proteomes" id="UP000051015"/>
    </source>
</evidence>
<feature type="transmembrane region" description="Helical" evidence="8">
    <location>
        <begin position="7"/>
        <end position="26"/>
    </location>
</feature>
<dbReference type="OrthoDB" id="9782006at2"/>
<organism evidence="10 11">
    <name type="scientific">Liquorilactobacillus aquaticus DSM 21051</name>
    <dbReference type="NCBI Taxonomy" id="1423725"/>
    <lineage>
        <taxon>Bacteria</taxon>
        <taxon>Bacillati</taxon>
        <taxon>Bacillota</taxon>
        <taxon>Bacilli</taxon>
        <taxon>Lactobacillales</taxon>
        <taxon>Lactobacillaceae</taxon>
        <taxon>Liquorilactobacillus</taxon>
    </lineage>
</organism>
<sequence length="1357" mass="142743">MRAKRRGFIIQAIVWLVVMLAAVVMLPNVSSLLREKGQTELPSTAKSQVAEAIQDDWGRGQGGARQVIVVFNNGSSPLTTSQKEHIEQTIQRFKNNKKKYHVKSLTAASDSAAAKKQLVSKDKSTQLLQLMVGNQKTVAEMNKDITKAAKTNGVKTYVTGSDILNDDFTQETETGIKKTELITVIFIFIVLMLVFKSPITPLVSLLSVGVSFIISLSIVMNLVEKFNFPLSNFTQVFMVVVLFGIGTDYNILLFDQFKEELSRGGSKVEATQRALKTAGRTILYSGSSVLIGFATLGLAKFSVYRSAVGVAVAVAVLLLVLLTLNPFFMAILGPRLFWPMKTFNGGSSSKLWHGLATRAVRLPLVYLAIVLAVSLPFLLIYNNELNYDTLAELNDSIPAKRGFKVVQNHFSKGTAEPSTLYIKSNHSLNNEKDLKEIDALTKRLRKIDGVKTVASVTQPGGTAVKDLYVNKQLGTVTGGMKSARKGLHKISNGLDSADSKLSSANTQQGVSGAKKLADGTSKLHSGSQQLSSGAGQLANGASTLQQGIVTYSNGVFTVNNGLNQLNSKSSTLTTGVNKLASGADSLNNGLGQLDSQTGQLTSGIGQLASGTSSLFAGTQTLSSGLDTLDSKKSQVLSGTSTLSASVAKLQQGSSQVSNGLQELESKVSSASSAGNTDQINELKTNLQKLNTAMSELEQSSSSISTPDISKLQTTAQALSASSDTVKGDAATLESALASLTSSSSTTSGLTSTDIENIVSSINKSSQSNGGQALSTQQTAALKAVLESAVSEKINAQKNQAQSGLTSATASAKKLQTDLASLSTTGENLTGELNQLKALSTQMSKLSSLGTLASNSIKANNASIQALNKLNDAVVGMQQIQTALAGTSSQVGLLDGSRQVSTGLSQLSAGTDELKDKLSEYTTGVTSAANGANKLTSGASTLNNGVGQLNSKTPALVSGVSRLSNGSTQLASGMTNLQSQVPQLTGAIGALSTGTGKLAANSSKLTNGAGELASGNKQLADKQSELTSGLGTVNSGQQTMYSSLKGLVSQMSALQSGLRSASTGTKTINKGVGSANSYLKGLKNSSAANTYYVPKKVLKGKTYNEAVKAYMSENKHATSMTIILNENPSSKNAMKKITEIQGQAQKSLKGTSLSGATVAAGGETSSINDTQKIASNDFVRTASIMLVGILLALMVITRSILQPFYILGTLLLAYVMSLSITRLLSHVFLGQDMLTWNTPFFGFIMLIALGVDYSIFLMMKYREFDNASATPSTRIIRASAVIGSVVLSAALILSGTFAALIPSGVLTLIQVALVVIIGLMILVFTIPIIIPSLIRLTYPLTDRMEKEQDFDAKKEQKN</sequence>
<accession>A0A0R2CUI6</accession>
<dbReference type="Pfam" id="PF03176">
    <property type="entry name" value="MMPL"/>
    <property type="match status" value="2"/>
</dbReference>
<dbReference type="EMBL" id="AYZD01000033">
    <property type="protein sequence ID" value="KRM95104.1"/>
    <property type="molecule type" value="Genomic_DNA"/>
</dbReference>
<keyword evidence="5 8" id="KW-1133">Transmembrane helix</keyword>
<feature type="transmembrane region" description="Helical" evidence="8">
    <location>
        <begin position="359"/>
        <end position="381"/>
    </location>
</feature>
<evidence type="ECO:0000256" key="4">
    <source>
        <dbReference type="ARBA" id="ARBA00022692"/>
    </source>
</evidence>
<dbReference type="PATRIC" id="fig|1423725.3.peg.2262"/>
<dbReference type="InterPro" id="IPR023908">
    <property type="entry name" value="xxxLxxG_rpt"/>
</dbReference>